<dbReference type="SFLD" id="SFLDS00003">
    <property type="entry name" value="Haloacid_Dehalogenase"/>
    <property type="match status" value="1"/>
</dbReference>
<dbReference type="Gene3D" id="3.40.50.1000">
    <property type="entry name" value="HAD superfamily/HAD-like"/>
    <property type="match status" value="1"/>
</dbReference>
<proteinExistence type="predicted"/>
<evidence type="ECO:0000313" key="2">
    <source>
        <dbReference type="Proteomes" id="UP000886803"/>
    </source>
</evidence>
<dbReference type="Gene3D" id="1.10.150.240">
    <property type="entry name" value="Putative phosphatase, domain 2"/>
    <property type="match status" value="1"/>
</dbReference>
<dbReference type="Proteomes" id="UP000886803">
    <property type="component" value="Unassembled WGS sequence"/>
</dbReference>
<organism evidence="1 2">
    <name type="scientific">Candidatus Gemmiger avicola</name>
    <dbReference type="NCBI Taxonomy" id="2838605"/>
    <lineage>
        <taxon>Bacteria</taxon>
        <taxon>Bacillati</taxon>
        <taxon>Bacillota</taxon>
        <taxon>Clostridia</taxon>
        <taxon>Eubacteriales</taxon>
        <taxon>Gemmiger</taxon>
    </lineage>
</organism>
<protein>
    <submittedName>
        <fullName evidence="1">HAD family phosphatase</fullName>
    </submittedName>
</protein>
<dbReference type="Pfam" id="PF00702">
    <property type="entry name" value="Hydrolase"/>
    <property type="match status" value="1"/>
</dbReference>
<dbReference type="EMBL" id="DWYG01000149">
    <property type="protein sequence ID" value="HJB42573.1"/>
    <property type="molecule type" value="Genomic_DNA"/>
</dbReference>
<dbReference type="AlphaFoldDB" id="A0A9D2S391"/>
<dbReference type="InterPro" id="IPR036412">
    <property type="entry name" value="HAD-like_sf"/>
</dbReference>
<dbReference type="InterPro" id="IPR006439">
    <property type="entry name" value="HAD-SF_hydro_IA"/>
</dbReference>
<gene>
    <name evidence="1" type="ORF">H9945_08755</name>
</gene>
<reference evidence="1" key="2">
    <citation type="submission" date="2021-04" db="EMBL/GenBank/DDBJ databases">
        <authorList>
            <person name="Gilroy R."/>
        </authorList>
    </citation>
    <scope>NUCLEOTIDE SEQUENCE</scope>
    <source>
        <strain evidence="1">ChiBcec8-13705</strain>
    </source>
</reference>
<dbReference type="InterPro" id="IPR023214">
    <property type="entry name" value="HAD_sf"/>
</dbReference>
<dbReference type="CDD" id="cd02603">
    <property type="entry name" value="HAD_sEH-N_like"/>
    <property type="match status" value="1"/>
</dbReference>
<dbReference type="SUPFAM" id="SSF56784">
    <property type="entry name" value="HAD-like"/>
    <property type="match status" value="1"/>
</dbReference>
<accession>A0A9D2S391</accession>
<dbReference type="InterPro" id="IPR023198">
    <property type="entry name" value="PGP-like_dom2"/>
</dbReference>
<sequence>MYKNIIFDLGGVVVNFTPKDFLMDRFINRKAEEIVYNLTFGSKEWEDLDRGVITRGTANRIMLENAAACGRSFEVQAVIDEWETILKTNPHTITTMCKLKLAGYRLYYLSNIASDTMEHIRERDFFPLFDGGIASCDVNLLKPDPQIYTLLMQKYHLAYDESIFVDDSKQNAQAAYNLGITGILYKNYRSFDRALGVCGVQLPDARNMRSMIRRLKQEMAAKTPPAEEM</sequence>
<dbReference type="PANTHER" id="PTHR43611:SF3">
    <property type="entry name" value="FLAVIN MONONUCLEOTIDE HYDROLASE 1, CHLOROPLATIC"/>
    <property type="match status" value="1"/>
</dbReference>
<name>A0A9D2S391_9FIRM</name>
<dbReference type="SFLD" id="SFLDG01129">
    <property type="entry name" value="C1.5:_HAD__Beta-PGM__Phosphata"/>
    <property type="match status" value="1"/>
</dbReference>
<dbReference type="PRINTS" id="PR00413">
    <property type="entry name" value="HADHALOGNASE"/>
</dbReference>
<evidence type="ECO:0000313" key="1">
    <source>
        <dbReference type="EMBL" id="HJB42573.1"/>
    </source>
</evidence>
<dbReference type="PANTHER" id="PTHR43611">
    <property type="entry name" value="ALPHA-D-GLUCOSE 1-PHOSPHATE PHOSPHATASE"/>
    <property type="match status" value="1"/>
</dbReference>
<dbReference type="NCBIfam" id="TIGR01509">
    <property type="entry name" value="HAD-SF-IA-v3"/>
    <property type="match status" value="1"/>
</dbReference>
<reference evidence="1" key="1">
    <citation type="journal article" date="2021" name="PeerJ">
        <title>Extensive microbial diversity within the chicken gut microbiome revealed by metagenomics and culture.</title>
        <authorList>
            <person name="Gilroy R."/>
            <person name="Ravi A."/>
            <person name="Getino M."/>
            <person name="Pursley I."/>
            <person name="Horton D.L."/>
            <person name="Alikhan N.F."/>
            <person name="Baker D."/>
            <person name="Gharbi K."/>
            <person name="Hall N."/>
            <person name="Watson M."/>
            <person name="Adriaenssens E.M."/>
            <person name="Foster-Nyarko E."/>
            <person name="Jarju S."/>
            <person name="Secka A."/>
            <person name="Antonio M."/>
            <person name="Oren A."/>
            <person name="Chaudhuri R.R."/>
            <person name="La Ragione R."/>
            <person name="Hildebrand F."/>
            <person name="Pallen M.J."/>
        </authorList>
    </citation>
    <scope>NUCLEOTIDE SEQUENCE</scope>
    <source>
        <strain evidence="1">ChiBcec8-13705</strain>
    </source>
</reference>
<comment type="caution">
    <text evidence="1">The sequence shown here is derived from an EMBL/GenBank/DDBJ whole genome shotgun (WGS) entry which is preliminary data.</text>
</comment>